<dbReference type="GO" id="GO:0005886">
    <property type="term" value="C:plasma membrane"/>
    <property type="evidence" value="ECO:0007669"/>
    <property type="project" value="UniProtKB-SubCell"/>
</dbReference>
<reference evidence="8" key="1">
    <citation type="submission" date="2024-02" db="EMBL/GenBank/DDBJ databases">
        <title>Tomenella chthoni gen. nov. sp. nov., a member of the family Jonesiaceae isolated from bat guano.</title>
        <authorList>
            <person name="Miller S.L."/>
            <person name="King J."/>
            <person name="Sankaranarayanan K."/>
            <person name="Lawson P.A."/>
        </authorList>
    </citation>
    <scope>NUCLEOTIDE SEQUENCE</scope>
    <source>
        <strain evidence="8">BS-20</strain>
    </source>
</reference>
<evidence type="ECO:0000259" key="7">
    <source>
        <dbReference type="Pfam" id="PF00482"/>
    </source>
</evidence>
<sequence>MRELDQLVTTGFAVLLMSLWMSVPWGIARLRHRERRRNLTARKSAPQATVVTPEAAVIVELLVAGLQTGAGIPRALQATGQCIGGTGGNELAAVGTALLLGAPWEQAWKLSPPSLGFLARALRPAWEHGAPPTSVLAATRARMVRQNLERTEVAAQKLAVHLVLPLGLCFLPSFILIGVVPILFSLGGALLFGG</sequence>
<dbReference type="PANTHER" id="PTHR35007">
    <property type="entry name" value="INTEGRAL MEMBRANE PROTEIN-RELATED"/>
    <property type="match status" value="1"/>
</dbReference>
<evidence type="ECO:0000256" key="2">
    <source>
        <dbReference type="ARBA" id="ARBA00022475"/>
    </source>
</evidence>
<name>A0AAU7DXF9_9MICO</name>
<feature type="transmembrane region" description="Helical" evidence="6">
    <location>
        <begin position="6"/>
        <end position="27"/>
    </location>
</feature>
<keyword evidence="4 6" id="KW-1133">Transmembrane helix</keyword>
<dbReference type="EMBL" id="CP146203">
    <property type="protein sequence ID" value="XBH21643.1"/>
    <property type="molecule type" value="Genomic_DNA"/>
</dbReference>
<feature type="transmembrane region" description="Helical" evidence="6">
    <location>
        <begin position="158"/>
        <end position="184"/>
    </location>
</feature>
<dbReference type="AlphaFoldDB" id="A0AAU7DXF9"/>
<dbReference type="Pfam" id="PF00482">
    <property type="entry name" value="T2SSF"/>
    <property type="match status" value="1"/>
</dbReference>
<comment type="subcellular location">
    <subcellularLocation>
        <location evidence="1">Cell membrane</location>
        <topology evidence="1">Multi-pass membrane protein</topology>
    </subcellularLocation>
</comment>
<keyword evidence="2" id="KW-1003">Cell membrane</keyword>
<evidence type="ECO:0000256" key="6">
    <source>
        <dbReference type="SAM" id="Phobius"/>
    </source>
</evidence>
<keyword evidence="3 6" id="KW-0812">Transmembrane</keyword>
<evidence type="ECO:0000256" key="3">
    <source>
        <dbReference type="ARBA" id="ARBA00022692"/>
    </source>
</evidence>
<proteinExistence type="predicted"/>
<dbReference type="InterPro" id="IPR018076">
    <property type="entry name" value="T2SS_GspF_dom"/>
</dbReference>
<feature type="domain" description="Type II secretion system protein GspF" evidence="7">
    <location>
        <begin position="60"/>
        <end position="179"/>
    </location>
</feature>
<protein>
    <submittedName>
        <fullName evidence="8">Type II secretion system F family protein</fullName>
    </submittedName>
</protein>
<dbReference type="PANTHER" id="PTHR35007:SF3">
    <property type="entry name" value="POSSIBLE CONSERVED ALANINE RICH MEMBRANE PROTEIN"/>
    <property type="match status" value="1"/>
</dbReference>
<keyword evidence="5 6" id="KW-0472">Membrane</keyword>
<evidence type="ECO:0000313" key="8">
    <source>
        <dbReference type="EMBL" id="XBH21643.1"/>
    </source>
</evidence>
<accession>A0AAU7DXF9</accession>
<evidence type="ECO:0000256" key="5">
    <source>
        <dbReference type="ARBA" id="ARBA00023136"/>
    </source>
</evidence>
<evidence type="ECO:0000256" key="4">
    <source>
        <dbReference type="ARBA" id="ARBA00022989"/>
    </source>
</evidence>
<organism evidence="8">
    <name type="scientific">Jonesiaceae bacterium BS-20</name>
    <dbReference type="NCBI Taxonomy" id="3120821"/>
    <lineage>
        <taxon>Bacteria</taxon>
        <taxon>Bacillati</taxon>
        <taxon>Actinomycetota</taxon>
        <taxon>Actinomycetes</taxon>
        <taxon>Micrococcales</taxon>
        <taxon>Jonesiaceae</taxon>
    </lineage>
</organism>
<gene>
    <name evidence="8" type="ORF">V5R04_15770</name>
</gene>
<evidence type="ECO:0000256" key="1">
    <source>
        <dbReference type="ARBA" id="ARBA00004651"/>
    </source>
</evidence>